<dbReference type="GO" id="GO:0003700">
    <property type="term" value="F:DNA-binding transcription factor activity"/>
    <property type="evidence" value="ECO:0007669"/>
    <property type="project" value="InterPro"/>
</dbReference>
<dbReference type="GO" id="GO:0043565">
    <property type="term" value="F:sequence-specific DNA binding"/>
    <property type="evidence" value="ECO:0007669"/>
    <property type="project" value="InterPro"/>
</dbReference>
<feature type="compositionally biased region" description="Low complexity" evidence="4">
    <location>
        <begin position="13"/>
        <end position="34"/>
    </location>
</feature>
<dbReference type="PANTHER" id="PTHR11019">
    <property type="entry name" value="HTH-TYPE TRANSCRIPTIONAL REGULATOR NIMR"/>
    <property type="match status" value="1"/>
</dbReference>
<name>A0A6G8IEN6_9BURK</name>
<evidence type="ECO:0000256" key="4">
    <source>
        <dbReference type="SAM" id="MobiDB-lite"/>
    </source>
</evidence>
<keyword evidence="3" id="KW-0804">Transcription</keyword>
<evidence type="ECO:0000256" key="3">
    <source>
        <dbReference type="ARBA" id="ARBA00023163"/>
    </source>
</evidence>
<dbReference type="PROSITE" id="PS01124">
    <property type="entry name" value="HTH_ARAC_FAMILY_2"/>
    <property type="match status" value="1"/>
</dbReference>
<reference evidence="6 7" key="1">
    <citation type="submission" date="2020-03" db="EMBL/GenBank/DDBJ databases">
        <title>Hydrogenophaga sp. nov. isolated from cyanobacterial mat.</title>
        <authorList>
            <person name="Thorat V."/>
            <person name="Kirdat K."/>
            <person name="Tiwarekar B."/>
            <person name="Costa E.D."/>
            <person name="Yadav A."/>
        </authorList>
    </citation>
    <scope>NUCLEOTIDE SEQUENCE [LARGE SCALE GENOMIC DNA]</scope>
    <source>
        <strain evidence="6 7">BA0156</strain>
    </source>
</reference>
<dbReference type="SUPFAM" id="SSF51182">
    <property type="entry name" value="RmlC-like cupins"/>
    <property type="match status" value="1"/>
</dbReference>
<gene>
    <name evidence="6" type="ORF">G9Q37_04810</name>
</gene>
<evidence type="ECO:0000256" key="2">
    <source>
        <dbReference type="ARBA" id="ARBA00023125"/>
    </source>
</evidence>
<evidence type="ECO:0000313" key="7">
    <source>
        <dbReference type="Proteomes" id="UP000503162"/>
    </source>
</evidence>
<dbReference type="InterPro" id="IPR009057">
    <property type="entry name" value="Homeodomain-like_sf"/>
</dbReference>
<dbReference type="Gene3D" id="1.10.10.60">
    <property type="entry name" value="Homeodomain-like"/>
    <property type="match status" value="2"/>
</dbReference>
<dbReference type="InterPro" id="IPR018060">
    <property type="entry name" value="HTH_AraC"/>
</dbReference>
<organism evidence="6 7">
    <name type="scientific">Hydrogenophaga crocea</name>
    <dbReference type="NCBI Taxonomy" id="2716225"/>
    <lineage>
        <taxon>Bacteria</taxon>
        <taxon>Pseudomonadati</taxon>
        <taxon>Pseudomonadota</taxon>
        <taxon>Betaproteobacteria</taxon>
        <taxon>Burkholderiales</taxon>
        <taxon>Comamonadaceae</taxon>
        <taxon>Hydrogenophaga</taxon>
    </lineage>
</organism>
<dbReference type="InterPro" id="IPR014710">
    <property type="entry name" value="RmlC-like_jellyroll"/>
</dbReference>
<dbReference type="Proteomes" id="UP000503162">
    <property type="component" value="Chromosome"/>
</dbReference>
<dbReference type="PANTHER" id="PTHR11019:SF159">
    <property type="entry name" value="TRANSCRIPTIONAL REGULATOR-RELATED"/>
    <property type="match status" value="1"/>
</dbReference>
<evidence type="ECO:0000313" key="6">
    <source>
        <dbReference type="EMBL" id="QIM51505.1"/>
    </source>
</evidence>
<dbReference type="InterPro" id="IPR003313">
    <property type="entry name" value="AraC-bd"/>
</dbReference>
<dbReference type="AlphaFoldDB" id="A0A6G8IEN6"/>
<dbReference type="Gene3D" id="2.60.120.10">
    <property type="entry name" value="Jelly Rolls"/>
    <property type="match status" value="1"/>
</dbReference>
<dbReference type="SMART" id="SM00342">
    <property type="entry name" value="HTH_ARAC"/>
    <property type="match status" value="1"/>
</dbReference>
<dbReference type="Pfam" id="PF12833">
    <property type="entry name" value="HTH_18"/>
    <property type="match status" value="1"/>
</dbReference>
<dbReference type="CDD" id="cd06124">
    <property type="entry name" value="cupin_NimR-like_N"/>
    <property type="match status" value="1"/>
</dbReference>
<feature type="domain" description="HTH araC/xylS-type" evidence="5">
    <location>
        <begin position="175"/>
        <end position="272"/>
    </location>
</feature>
<dbReference type="RefSeq" id="WP_166225330.1">
    <property type="nucleotide sequence ID" value="NZ_CP049989.1"/>
</dbReference>
<dbReference type="SUPFAM" id="SSF46689">
    <property type="entry name" value="Homeodomain-like"/>
    <property type="match status" value="1"/>
</dbReference>
<dbReference type="EMBL" id="CP049989">
    <property type="protein sequence ID" value="QIM51505.1"/>
    <property type="molecule type" value="Genomic_DNA"/>
</dbReference>
<evidence type="ECO:0000259" key="5">
    <source>
        <dbReference type="PROSITE" id="PS01124"/>
    </source>
</evidence>
<proteinExistence type="predicted"/>
<evidence type="ECO:0000256" key="1">
    <source>
        <dbReference type="ARBA" id="ARBA00023015"/>
    </source>
</evidence>
<dbReference type="Pfam" id="PF02311">
    <property type="entry name" value="AraC_binding"/>
    <property type="match status" value="1"/>
</dbReference>
<accession>A0A6G8IEN6</accession>
<dbReference type="KEGG" id="hcz:G9Q37_04810"/>
<dbReference type="InterPro" id="IPR011051">
    <property type="entry name" value="RmlC_Cupin_sf"/>
</dbReference>
<protein>
    <submittedName>
        <fullName evidence="6">Helix-turn-helix transcriptional regulator</fullName>
    </submittedName>
</protein>
<keyword evidence="7" id="KW-1185">Reference proteome</keyword>
<sequence>MRPEPPTSDRAPRAAPASPHPNAQAANRAPRPVAALARSDPAGVVIAAHRHDRDQLIYATQGVMTIRARGVLWTIPPSHAMWMPAQVEHEIRMDTAVEMRTLYFWTGTVPGQDEDCHVLAVTPLLRELILRAMSIPPAYGLYSPEGRVMDLIVDEVGRLERRPLSLRLPTDKRLARLCRLLIADPGNTQPIAELGRRVGLSERSVIRLFPQETGLSLHRWRQQLRLMRAFALADQGLNVGQLADQLGYGSASAFGKMFAKQFGCAPRGVLGTR</sequence>
<keyword evidence="1" id="KW-0805">Transcription regulation</keyword>
<keyword evidence="2" id="KW-0238">DNA-binding</keyword>
<feature type="region of interest" description="Disordered" evidence="4">
    <location>
        <begin position="1"/>
        <end position="34"/>
    </location>
</feature>